<dbReference type="GO" id="GO:0005524">
    <property type="term" value="F:ATP binding"/>
    <property type="evidence" value="ECO:0007669"/>
    <property type="project" value="InterPro"/>
</dbReference>
<dbReference type="SUPFAM" id="SSF52540">
    <property type="entry name" value="P-loop containing nucleoside triphosphate hydrolases"/>
    <property type="match status" value="1"/>
</dbReference>
<dbReference type="Pfam" id="PF04851">
    <property type="entry name" value="ResIII"/>
    <property type="match status" value="1"/>
</dbReference>
<dbReference type="GO" id="GO:0003677">
    <property type="term" value="F:DNA binding"/>
    <property type="evidence" value="ECO:0007669"/>
    <property type="project" value="InterPro"/>
</dbReference>
<feature type="non-terminal residue" evidence="2">
    <location>
        <position position="226"/>
    </location>
</feature>
<dbReference type="AlphaFoldDB" id="X0T7T2"/>
<gene>
    <name evidence="2" type="ORF">S01H1_09360</name>
</gene>
<dbReference type="Gene3D" id="3.40.50.300">
    <property type="entry name" value="P-loop containing nucleotide triphosphate hydrolases"/>
    <property type="match status" value="1"/>
</dbReference>
<accession>X0T7T2</accession>
<organism evidence="2">
    <name type="scientific">marine sediment metagenome</name>
    <dbReference type="NCBI Taxonomy" id="412755"/>
    <lineage>
        <taxon>unclassified sequences</taxon>
        <taxon>metagenomes</taxon>
        <taxon>ecological metagenomes</taxon>
    </lineage>
</organism>
<dbReference type="InterPro" id="IPR027417">
    <property type="entry name" value="P-loop_NTPase"/>
</dbReference>
<proteinExistence type="predicted"/>
<dbReference type="InterPro" id="IPR006935">
    <property type="entry name" value="Helicase/UvrB_N"/>
</dbReference>
<comment type="caution">
    <text evidence="2">The sequence shown here is derived from an EMBL/GenBank/DDBJ whole genome shotgun (WGS) entry which is preliminary data.</text>
</comment>
<reference evidence="2" key="1">
    <citation type="journal article" date="2014" name="Front. Microbiol.">
        <title>High frequency of phylogenetically diverse reductive dehalogenase-homologous genes in deep subseafloor sedimentary metagenomes.</title>
        <authorList>
            <person name="Kawai M."/>
            <person name="Futagami T."/>
            <person name="Toyoda A."/>
            <person name="Takaki Y."/>
            <person name="Nishi S."/>
            <person name="Hori S."/>
            <person name="Arai W."/>
            <person name="Tsubouchi T."/>
            <person name="Morono Y."/>
            <person name="Uchiyama I."/>
            <person name="Ito T."/>
            <person name="Fujiyama A."/>
            <person name="Inagaki F."/>
            <person name="Takami H."/>
        </authorList>
    </citation>
    <scope>NUCLEOTIDE SEQUENCE</scope>
    <source>
        <strain evidence="2">Expedition CK06-06</strain>
    </source>
</reference>
<name>X0T7T2_9ZZZZ</name>
<dbReference type="EMBL" id="BARS01004786">
    <property type="protein sequence ID" value="GAF83391.1"/>
    <property type="molecule type" value="Genomic_DNA"/>
</dbReference>
<evidence type="ECO:0000313" key="2">
    <source>
        <dbReference type="EMBL" id="GAF83391.1"/>
    </source>
</evidence>
<feature type="domain" description="Helicase/UvrB N-terminal" evidence="1">
    <location>
        <begin position="145"/>
        <end position="207"/>
    </location>
</feature>
<dbReference type="GO" id="GO:0016787">
    <property type="term" value="F:hydrolase activity"/>
    <property type="evidence" value="ECO:0007669"/>
    <property type="project" value="InterPro"/>
</dbReference>
<protein>
    <recommendedName>
        <fullName evidence="1">Helicase/UvrB N-terminal domain-containing protein</fullName>
    </recommendedName>
</protein>
<sequence>MPSLTERLLELTGGTGATIPNIGSSRVSRSMEFRRIEEIPRRQWDVEPYISEAIPQLTSYLKTEAGTMGLWKIQAAALAEIGFCKGAFLPIGVGGGKALISLLAPMMLEAKRPILFVPAKLRDQTIQEVIPQMSPHWVLHPDLKIYSYSALSLEKNAKLLEDYNPDLIIFDEAHHVANPKSGRTRRLTRYFRTHPDTMCVAMSGTISKRSMKDWAHIIQWCLGDRA</sequence>
<evidence type="ECO:0000259" key="1">
    <source>
        <dbReference type="Pfam" id="PF04851"/>
    </source>
</evidence>